<dbReference type="Proteomes" id="UP000199614">
    <property type="component" value="Unassembled WGS sequence"/>
</dbReference>
<evidence type="ECO:0000259" key="1">
    <source>
        <dbReference type="Pfam" id="PF12728"/>
    </source>
</evidence>
<dbReference type="Gene3D" id="1.10.1660.10">
    <property type="match status" value="1"/>
</dbReference>
<evidence type="ECO:0000313" key="2">
    <source>
        <dbReference type="EMBL" id="SFN41769.1"/>
    </source>
</evidence>
<sequence length="62" mass="7226">MNGIEKLWGVKEVAEYLGIPVQTLYRWRCHGYGPPGRRMGKHVRYIPNEVRSWVASLRDEVA</sequence>
<dbReference type="RefSeq" id="WP_093343224.1">
    <property type="nucleotide sequence ID" value="NZ_FOUY01000014.1"/>
</dbReference>
<dbReference type="Pfam" id="PF12728">
    <property type="entry name" value="HTH_17"/>
    <property type="match status" value="1"/>
</dbReference>
<dbReference type="InterPro" id="IPR009061">
    <property type="entry name" value="DNA-bd_dom_put_sf"/>
</dbReference>
<dbReference type="InterPro" id="IPR041657">
    <property type="entry name" value="HTH_17"/>
</dbReference>
<name>A0A1I4YVS1_PSUAM</name>
<dbReference type="SUPFAM" id="SSF46955">
    <property type="entry name" value="Putative DNA-binding domain"/>
    <property type="match status" value="1"/>
</dbReference>
<evidence type="ECO:0000313" key="3">
    <source>
        <dbReference type="Proteomes" id="UP000199614"/>
    </source>
</evidence>
<protein>
    <submittedName>
        <fullName evidence="2">DNA binding domain-containing protein, excisionase family</fullName>
    </submittedName>
</protein>
<dbReference type="OrthoDB" id="5524782at2"/>
<dbReference type="AlphaFoldDB" id="A0A1I4YVS1"/>
<proteinExistence type="predicted"/>
<keyword evidence="3" id="KW-1185">Reference proteome</keyword>
<accession>A0A1I4YVS1</accession>
<dbReference type="EMBL" id="FOUY01000014">
    <property type="protein sequence ID" value="SFN41769.1"/>
    <property type="molecule type" value="Genomic_DNA"/>
</dbReference>
<reference evidence="2 3" key="1">
    <citation type="submission" date="2016-10" db="EMBL/GenBank/DDBJ databases">
        <authorList>
            <person name="de Groot N.N."/>
        </authorList>
    </citation>
    <scope>NUCLEOTIDE SEQUENCE [LARGE SCALE GENOMIC DNA]</scope>
    <source>
        <strain evidence="2 3">CGMCC 4.1877</strain>
    </source>
</reference>
<gene>
    <name evidence="2" type="ORF">SAMN05216207_101410</name>
</gene>
<feature type="domain" description="Helix-turn-helix" evidence="1">
    <location>
        <begin position="10"/>
        <end position="56"/>
    </location>
</feature>
<organism evidence="2 3">
    <name type="scientific">Pseudonocardia ammonioxydans</name>
    <dbReference type="NCBI Taxonomy" id="260086"/>
    <lineage>
        <taxon>Bacteria</taxon>
        <taxon>Bacillati</taxon>
        <taxon>Actinomycetota</taxon>
        <taxon>Actinomycetes</taxon>
        <taxon>Pseudonocardiales</taxon>
        <taxon>Pseudonocardiaceae</taxon>
        <taxon>Pseudonocardia</taxon>
    </lineage>
</organism>
<dbReference type="STRING" id="260086.SAMN05216207_101410"/>